<evidence type="ECO:0000313" key="1">
    <source>
        <dbReference type="EMBL" id="KAL0940792.1"/>
    </source>
</evidence>
<proteinExistence type="predicted"/>
<accession>A0ACC3Z9M2</accession>
<evidence type="ECO:0000313" key="2">
    <source>
        <dbReference type="Proteomes" id="UP000805649"/>
    </source>
</evidence>
<protein>
    <submittedName>
        <fullName evidence="1">Uncharacterized protein</fullName>
    </submittedName>
</protein>
<dbReference type="EMBL" id="VUJX02000002">
    <property type="protein sequence ID" value="KAL0940792.1"/>
    <property type="molecule type" value="Genomic_DNA"/>
</dbReference>
<reference evidence="1 2" key="1">
    <citation type="journal article" date="2020" name="Phytopathology">
        <title>Genome Sequence Resources of Colletotrichum truncatum, C. plurivorum, C. musicola, and C. sojae: Four Species Pathogenic to Soybean (Glycine max).</title>
        <authorList>
            <person name="Rogerio F."/>
            <person name="Boufleur T.R."/>
            <person name="Ciampi-Guillardi M."/>
            <person name="Sukno S.A."/>
            <person name="Thon M.R."/>
            <person name="Massola Junior N.S."/>
            <person name="Baroncelli R."/>
        </authorList>
    </citation>
    <scope>NUCLEOTIDE SEQUENCE [LARGE SCALE GENOMIC DNA]</scope>
    <source>
        <strain evidence="1 2">CMES1059</strain>
    </source>
</reference>
<name>A0ACC3Z9M2_COLTU</name>
<gene>
    <name evidence="1" type="ORF">CTRU02_203555</name>
</gene>
<dbReference type="Proteomes" id="UP000805649">
    <property type="component" value="Unassembled WGS sequence"/>
</dbReference>
<keyword evidence="2" id="KW-1185">Reference proteome</keyword>
<comment type="caution">
    <text evidence="1">The sequence shown here is derived from an EMBL/GenBank/DDBJ whole genome shotgun (WGS) entry which is preliminary data.</text>
</comment>
<organism evidence="1 2">
    <name type="scientific">Colletotrichum truncatum</name>
    <name type="common">Anthracnose fungus</name>
    <name type="synonym">Colletotrichum capsici</name>
    <dbReference type="NCBI Taxonomy" id="5467"/>
    <lineage>
        <taxon>Eukaryota</taxon>
        <taxon>Fungi</taxon>
        <taxon>Dikarya</taxon>
        <taxon>Ascomycota</taxon>
        <taxon>Pezizomycotina</taxon>
        <taxon>Sordariomycetes</taxon>
        <taxon>Hypocreomycetidae</taxon>
        <taxon>Glomerellales</taxon>
        <taxon>Glomerellaceae</taxon>
        <taxon>Colletotrichum</taxon>
        <taxon>Colletotrichum truncatum species complex</taxon>
    </lineage>
</organism>
<sequence>MCLIVLLAQTTRSEQNTPHEQGTWERKSRKQTALLGFPLHPPCDTTGNTDFKKQSPGSSLQMSADRPNTSL</sequence>